<dbReference type="Gene3D" id="2.60.40.10">
    <property type="entry name" value="Immunoglobulins"/>
    <property type="match status" value="1"/>
</dbReference>
<evidence type="ECO:0000259" key="1">
    <source>
        <dbReference type="PROSITE" id="PS50853"/>
    </source>
</evidence>
<keyword evidence="3" id="KW-1185">Reference proteome</keyword>
<name>A0AAN8FTA7_TRICO</name>
<organism evidence="2 3">
    <name type="scientific">Trichostrongylus colubriformis</name>
    <name type="common">Black scour worm</name>
    <dbReference type="NCBI Taxonomy" id="6319"/>
    <lineage>
        <taxon>Eukaryota</taxon>
        <taxon>Metazoa</taxon>
        <taxon>Ecdysozoa</taxon>
        <taxon>Nematoda</taxon>
        <taxon>Chromadorea</taxon>
        <taxon>Rhabditida</taxon>
        <taxon>Rhabditina</taxon>
        <taxon>Rhabditomorpha</taxon>
        <taxon>Strongyloidea</taxon>
        <taxon>Trichostrongylidae</taxon>
        <taxon>Trichostrongylus</taxon>
    </lineage>
</organism>
<proteinExistence type="predicted"/>
<accession>A0AAN8FTA7</accession>
<dbReference type="InterPro" id="IPR013783">
    <property type="entry name" value="Ig-like_fold"/>
</dbReference>
<protein>
    <recommendedName>
        <fullName evidence="1">Fibronectin type-III domain-containing protein</fullName>
    </recommendedName>
</protein>
<gene>
    <name evidence="2" type="ORF">GCK32_016346</name>
</gene>
<dbReference type="SUPFAM" id="SSF49265">
    <property type="entry name" value="Fibronectin type III"/>
    <property type="match status" value="1"/>
</dbReference>
<evidence type="ECO:0000313" key="2">
    <source>
        <dbReference type="EMBL" id="KAK5983670.1"/>
    </source>
</evidence>
<dbReference type="Proteomes" id="UP001331761">
    <property type="component" value="Unassembled WGS sequence"/>
</dbReference>
<evidence type="ECO:0000313" key="3">
    <source>
        <dbReference type="Proteomes" id="UP001331761"/>
    </source>
</evidence>
<feature type="domain" description="Fibronectin type-III" evidence="1">
    <location>
        <begin position="10"/>
        <end position="110"/>
    </location>
</feature>
<dbReference type="PROSITE" id="PS50853">
    <property type="entry name" value="FN3"/>
    <property type="match status" value="1"/>
</dbReference>
<dbReference type="InterPro" id="IPR036116">
    <property type="entry name" value="FN3_sf"/>
</dbReference>
<sequence length="163" mass="17882">MKTFQKDNHVTMEDVYGFVTGSHVRIQWSVIGKMEALSSIVGFKVELRSEGATNDSWIDVDSVDSHVRATTIKDLVPNNRYQFRVKLLKDDNSVVESNATSWMTVESPTDALPVAPVITSASMLSPTSAKLTWTHDAATANSRARNFIVQFNSTSSAGPQSVC</sequence>
<comment type="caution">
    <text evidence="2">The sequence shown here is derived from an EMBL/GenBank/DDBJ whole genome shotgun (WGS) entry which is preliminary data.</text>
</comment>
<dbReference type="CDD" id="cd00063">
    <property type="entry name" value="FN3"/>
    <property type="match status" value="1"/>
</dbReference>
<dbReference type="AlphaFoldDB" id="A0AAN8FTA7"/>
<dbReference type="InterPro" id="IPR003961">
    <property type="entry name" value="FN3_dom"/>
</dbReference>
<reference evidence="2 3" key="1">
    <citation type="submission" date="2019-10" db="EMBL/GenBank/DDBJ databases">
        <title>Assembly and Annotation for the nematode Trichostrongylus colubriformis.</title>
        <authorList>
            <person name="Martin J."/>
        </authorList>
    </citation>
    <scope>NUCLEOTIDE SEQUENCE [LARGE SCALE GENOMIC DNA]</scope>
    <source>
        <strain evidence="2">G859</strain>
        <tissue evidence="2">Whole worm</tissue>
    </source>
</reference>
<dbReference type="EMBL" id="WIXE01003740">
    <property type="protein sequence ID" value="KAK5983670.1"/>
    <property type="molecule type" value="Genomic_DNA"/>
</dbReference>
<dbReference type="Pfam" id="PF00041">
    <property type="entry name" value="fn3"/>
    <property type="match status" value="1"/>
</dbReference>